<dbReference type="Proteomes" id="UP000230729">
    <property type="component" value="Unassembled WGS sequence"/>
</dbReference>
<dbReference type="InterPro" id="IPR000600">
    <property type="entry name" value="ROK"/>
</dbReference>
<feature type="non-terminal residue" evidence="2">
    <location>
        <position position="217"/>
    </location>
</feature>
<sequence>MHLLFDIGGTNMRLAAANRTEILQIKKCSTPPNFREAMAVFRQLAEKLIRGQAWDDAAGCTPGPLDAKLTKMVSAPNLPGWNNKPLKKNLEQILKCKVVIMKDVSAAVLGEANFGAGKGKRIVAYFTVSTGVGGARAINGRVDETTAWAEPGYQIIKHDDPYGFIEGLVSGTGLKRRYKKEAVNIKDKRVWAEAARLLAIGVHNTIVHWQPDVVVIG</sequence>
<dbReference type="Gene3D" id="3.30.420.40">
    <property type="match status" value="2"/>
</dbReference>
<dbReference type="Pfam" id="PF00480">
    <property type="entry name" value="ROK"/>
    <property type="match status" value="1"/>
</dbReference>
<proteinExistence type="inferred from homology"/>
<gene>
    <name evidence="2" type="ORF">COX22_01090</name>
</gene>
<evidence type="ECO:0000313" key="3">
    <source>
        <dbReference type="Proteomes" id="UP000230729"/>
    </source>
</evidence>
<reference evidence="2 3" key="1">
    <citation type="submission" date="2017-09" db="EMBL/GenBank/DDBJ databases">
        <title>Depth-based differentiation of microbial function through sediment-hosted aquifers and enrichment of novel symbionts in the deep terrestrial subsurface.</title>
        <authorList>
            <person name="Probst A.J."/>
            <person name="Ladd B."/>
            <person name="Jarett J.K."/>
            <person name="Geller-Mcgrath D.E."/>
            <person name="Sieber C.M."/>
            <person name="Emerson J.B."/>
            <person name="Anantharaman K."/>
            <person name="Thomas B.C."/>
            <person name="Malmstrom R."/>
            <person name="Stieglmeier M."/>
            <person name="Klingl A."/>
            <person name="Woyke T."/>
            <person name="Ryan C.M."/>
            <person name="Banfield J.F."/>
        </authorList>
    </citation>
    <scope>NUCLEOTIDE SEQUENCE [LARGE SCALE GENOMIC DNA]</scope>
    <source>
        <strain evidence="2">CG23_combo_of_CG06-09_8_20_14_all_49_15</strain>
    </source>
</reference>
<dbReference type="EMBL" id="PCSD01000023">
    <property type="protein sequence ID" value="PIP34054.1"/>
    <property type="molecule type" value="Genomic_DNA"/>
</dbReference>
<dbReference type="AlphaFoldDB" id="A0A2G9ZLN7"/>
<protein>
    <recommendedName>
        <fullName evidence="4">Glucokinase</fullName>
    </recommendedName>
</protein>
<organism evidence="2 3">
    <name type="scientific">Candidatus Falkowbacteria bacterium CG23_combo_of_CG06-09_8_20_14_all_49_15</name>
    <dbReference type="NCBI Taxonomy" id="1974572"/>
    <lineage>
        <taxon>Bacteria</taxon>
        <taxon>Candidatus Falkowiibacteriota</taxon>
    </lineage>
</organism>
<evidence type="ECO:0000313" key="2">
    <source>
        <dbReference type="EMBL" id="PIP34054.1"/>
    </source>
</evidence>
<dbReference type="SUPFAM" id="SSF53067">
    <property type="entry name" value="Actin-like ATPase domain"/>
    <property type="match status" value="1"/>
</dbReference>
<dbReference type="InterPro" id="IPR043129">
    <property type="entry name" value="ATPase_NBD"/>
</dbReference>
<evidence type="ECO:0000256" key="1">
    <source>
        <dbReference type="ARBA" id="ARBA00006479"/>
    </source>
</evidence>
<comment type="similarity">
    <text evidence="1">Belongs to the ROK (NagC/XylR) family.</text>
</comment>
<dbReference type="PANTHER" id="PTHR18964:SF149">
    <property type="entry name" value="BIFUNCTIONAL UDP-N-ACETYLGLUCOSAMINE 2-EPIMERASE_N-ACETYLMANNOSAMINE KINASE"/>
    <property type="match status" value="1"/>
</dbReference>
<dbReference type="CDD" id="cd23763">
    <property type="entry name" value="ASKHA_ATPase_ROK"/>
    <property type="match status" value="1"/>
</dbReference>
<dbReference type="PANTHER" id="PTHR18964">
    <property type="entry name" value="ROK (REPRESSOR, ORF, KINASE) FAMILY"/>
    <property type="match status" value="1"/>
</dbReference>
<evidence type="ECO:0008006" key="4">
    <source>
        <dbReference type="Google" id="ProtNLM"/>
    </source>
</evidence>
<accession>A0A2G9ZLN7</accession>
<name>A0A2G9ZLN7_9BACT</name>
<comment type="caution">
    <text evidence="2">The sequence shown here is derived from an EMBL/GenBank/DDBJ whole genome shotgun (WGS) entry which is preliminary data.</text>
</comment>